<feature type="transmembrane region" description="Helical" evidence="6">
    <location>
        <begin position="260"/>
        <end position="282"/>
    </location>
</feature>
<dbReference type="NCBIfam" id="NF037982">
    <property type="entry name" value="Nramp_1"/>
    <property type="match status" value="1"/>
</dbReference>
<dbReference type="Proteomes" id="UP001478817">
    <property type="component" value="Unassembled WGS sequence"/>
</dbReference>
<evidence type="ECO:0000313" key="7">
    <source>
        <dbReference type="EMBL" id="MEQ2637705.1"/>
    </source>
</evidence>
<organism evidence="7 8">
    <name type="scientific">Paratractidigestivibacter faecalis</name>
    <dbReference type="NCBI Taxonomy" id="2292441"/>
    <lineage>
        <taxon>Bacteria</taxon>
        <taxon>Bacillati</taxon>
        <taxon>Actinomycetota</taxon>
        <taxon>Coriobacteriia</taxon>
        <taxon>Coriobacteriales</taxon>
        <taxon>Atopobiaceae</taxon>
        <taxon>Paratractidigestivibacter</taxon>
    </lineage>
</organism>
<protein>
    <submittedName>
        <fullName evidence="7">Nramp family divalent metal transporter</fullName>
    </submittedName>
</protein>
<dbReference type="PRINTS" id="PR00447">
    <property type="entry name" value="NATRESASSCMP"/>
</dbReference>
<feature type="transmembrane region" description="Helical" evidence="6">
    <location>
        <begin position="412"/>
        <end position="431"/>
    </location>
</feature>
<keyword evidence="3 6" id="KW-0812">Transmembrane</keyword>
<evidence type="ECO:0000256" key="3">
    <source>
        <dbReference type="ARBA" id="ARBA00022692"/>
    </source>
</evidence>
<feature type="transmembrane region" description="Helical" evidence="6">
    <location>
        <begin position="382"/>
        <end position="400"/>
    </location>
</feature>
<feature type="transmembrane region" description="Helical" evidence="6">
    <location>
        <begin position="308"/>
        <end position="338"/>
    </location>
</feature>
<comment type="caution">
    <text evidence="7">The sequence shown here is derived from an EMBL/GenBank/DDBJ whole genome shotgun (WGS) entry which is preliminary data.</text>
</comment>
<feature type="transmembrane region" description="Helical" evidence="6">
    <location>
        <begin position="173"/>
        <end position="191"/>
    </location>
</feature>
<evidence type="ECO:0000256" key="1">
    <source>
        <dbReference type="ARBA" id="ARBA00004141"/>
    </source>
</evidence>
<keyword evidence="2" id="KW-0813">Transport</keyword>
<keyword evidence="8" id="KW-1185">Reference proteome</keyword>
<dbReference type="PANTHER" id="PTHR11706:SF33">
    <property type="entry name" value="NATURAL RESISTANCE-ASSOCIATED MACROPHAGE PROTEIN 2"/>
    <property type="match status" value="1"/>
</dbReference>
<feature type="transmembrane region" description="Helical" evidence="6">
    <location>
        <begin position="66"/>
        <end position="84"/>
    </location>
</feature>
<keyword evidence="4 6" id="KW-1133">Transmembrane helix</keyword>
<name>A0ABV1IFN1_9ACTN</name>
<evidence type="ECO:0000313" key="8">
    <source>
        <dbReference type="Proteomes" id="UP001478817"/>
    </source>
</evidence>
<accession>A0ABV1IFN1</accession>
<sequence length="432" mass="45144">MHTNRSTARRTPPRLVGRLVTRFGAKKTGGHGGLEILRHIGPGLLVTVGFIDPGNWASNMAAGSQFGYALLWVVTLSTIMLIVLQHNAAHLGIVTGTCLAEATRKHLPRPAALLVLGSAYLATVATAMAEVLGAAIALQMLLGLPLRAGCVIVAVASLLMLATSSYKRIERWIIAFVSVVGLSFLAELALVDVSWPAAATGWVTPSLPAGSVAIVTSVLGAVVMPHNLFLHSEVVQSVHYDQQGDDVIEERLRFELFDTLFSMGVGWAINSAMVILAATTFWTRGLAIDDLALAASTLEPILGPAARAIFAVALLFAGLSSSVTAGMAAGTISAGMFGEEYDIHDRHSSVGVAVAFAGAVAACLAVEDAFSGLVWSQALLSLQLPVTVFVQIWLTSSPAVMGRHANSRPLKAALMAIGVTVTALDLALLLGM</sequence>
<feature type="transmembrane region" description="Helical" evidence="6">
    <location>
        <begin position="113"/>
        <end position="138"/>
    </location>
</feature>
<evidence type="ECO:0000256" key="6">
    <source>
        <dbReference type="SAM" id="Phobius"/>
    </source>
</evidence>
<dbReference type="InterPro" id="IPR001046">
    <property type="entry name" value="NRAMP_fam"/>
</dbReference>
<evidence type="ECO:0000256" key="2">
    <source>
        <dbReference type="ARBA" id="ARBA00022448"/>
    </source>
</evidence>
<keyword evidence="5 6" id="KW-0472">Membrane</keyword>
<evidence type="ECO:0000256" key="4">
    <source>
        <dbReference type="ARBA" id="ARBA00022989"/>
    </source>
</evidence>
<reference evidence="7 8" key="1">
    <citation type="submission" date="2024-04" db="EMBL/GenBank/DDBJ databases">
        <title>Human intestinal bacterial collection.</title>
        <authorList>
            <person name="Pauvert C."/>
            <person name="Hitch T.C.A."/>
            <person name="Clavel T."/>
        </authorList>
    </citation>
    <scope>NUCLEOTIDE SEQUENCE [LARGE SCALE GENOMIC DNA]</scope>
    <source>
        <strain evidence="7 8">CLA-AA-H197</strain>
    </source>
</reference>
<gene>
    <name evidence="7" type="ORF">AAAT05_05025</name>
</gene>
<dbReference type="EMBL" id="JBBNGS010000008">
    <property type="protein sequence ID" value="MEQ2637705.1"/>
    <property type="molecule type" value="Genomic_DNA"/>
</dbReference>
<evidence type="ECO:0000256" key="5">
    <source>
        <dbReference type="ARBA" id="ARBA00023136"/>
    </source>
</evidence>
<feature type="transmembrane region" description="Helical" evidence="6">
    <location>
        <begin position="350"/>
        <end position="370"/>
    </location>
</feature>
<proteinExistence type="predicted"/>
<comment type="subcellular location">
    <subcellularLocation>
        <location evidence="1">Membrane</location>
        <topology evidence="1">Multi-pass membrane protein</topology>
    </subcellularLocation>
</comment>
<feature type="transmembrane region" description="Helical" evidence="6">
    <location>
        <begin position="144"/>
        <end position="161"/>
    </location>
</feature>
<feature type="transmembrane region" description="Helical" evidence="6">
    <location>
        <begin position="211"/>
        <end position="230"/>
    </location>
</feature>
<dbReference type="Pfam" id="PF01566">
    <property type="entry name" value="Nramp"/>
    <property type="match status" value="1"/>
</dbReference>
<dbReference type="RefSeq" id="WP_349182289.1">
    <property type="nucleotide sequence ID" value="NZ_JBBNGS010000008.1"/>
</dbReference>
<dbReference type="PANTHER" id="PTHR11706">
    <property type="entry name" value="SOLUTE CARRIER PROTEIN FAMILY 11 MEMBER"/>
    <property type="match status" value="1"/>
</dbReference>